<gene>
    <name evidence="1" type="ORF">H1W37_01585</name>
</gene>
<dbReference type="AlphaFoldDB" id="A0A838XNK7"/>
<name>A0A838XNK7_9HYPH</name>
<dbReference type="EMBL" id="JACEON010000001">
    <property type="protein sequence ID" value="MBA4610328.1"/>
    <property type="molecule type" value="Genomic_DNA"/>
</dbReference>
<dbReference type="InterPro" id="IPR006175">
    <property type="entry name" value="YjgF/YER057c/UK114"/>
</dbReference>
<dbReference type="RefSeq" id="WP_181758506.1">
    <property type="nucleotide sequence ID" value="NZ_BMCR01000001.1"/>
</dbReference>
<dbReference type="PANTHER" id="PTHR47328">
    <property type="match status" value="1"/>
</dbReference>
<protein>
    <submittedName>
        <fullName evidence="1">RidA family protein</fullName>
    </submittedName>
</protein>
<dbReference type="Pfam" id="PF01042">
    <property type="entry name" value="Ribonuc_L-PSP"/>
    <property type="match status" value="1"/>
</dbReference>
<accession>A0A838XNK7</accession>
<dbReference type="InterPro" id="IPR035709">
    <property type="entry name" value="YoaB-like"/>
</dbReference>
<dbReference type="CDD" id="cd06150">
    <property type="entry name" value="YjgF_YER057c_UK114_like_2"/>
    <property type="match status" value="1"/>
</dbReference>
<evidence type="ECO:0000313" key="2">
    <source>
        <dbReference type="Proteomes" id="UP000559404"/>
    </source>
</evidence>
<proteinExistence type="predicted"/>
<dbReference type="PANTHER" id="PTHR47328:SF1">
    <property type="entry name" value="RUTC FAMILY PROTEIN YOAB"/>
    <property type="match status" value="1"/>
</dbReference>
<dbReference type="SUPFAM" id="SSF55298">
    <property type="entry name" value="YjgF-like"/>
    <property type="match status" value="1"/>
</dbReference>
<sequence>MTSTVKRFGAQTRFSSIVVHGNTVYLAGQVSQLVDGDITAQSEDVFAKIDAMLAEAGCSRDSLLSAQIWLRDMSDYDGMNAAWDRWLEGRAKPVRVCVEAPMAKPHYLIEVLAVAALDG</sequence>
<reference evidence="1 2" key="1">
    <citation type="submission" date="2020-07" db="EMBL/GenBank/DDBJ databases">
        <authorList>
            <person name="Li M."/>
        </authorList>
    </citation>
    <scope>NUCLEOTIDE SEQUENCE [LARGE SCALE GENOMIC DNA]</scope>
    <source>
        <strain evidence="1 2">DSM 23284</strain>
    </source>
</reference>
<reference evidence="1 2" key="2">
    <citation type="submission" date="2020-08" db="EMBL/GenBank/DDBJ databases">
        <title>Stappia taiwanensis sp. nov., isolated from a coastal thermal spring.</title>
        <authorList>
            <person name="Kampfer P."/>
        </authorList>
    </citation>
    <scope>NUCLEOTIDE SEQUENCE [LARGE SCALE GENOMIC DNA]</scope>
    <source>
        <strain evidence="1 2">DSM 23284</strain>
    </source>
</reference>
<organism evidence="1 2">
    <name type="scientific">Stappia taiwanensis</name>
    <dbReference type="NCBI Taxonomy" id="992267"/>
    <lineage>
        <taxon>Bacteria</taxon>
        <taxon>Pseudomonadati</taxon>
        <taxon>Pseudomonadota</taxon>
        <taxon>Alphaproteobacteria</taxon>
        <taxon>Hyphomicrobiales</taxon>
        <taxon>Stappiaceae</taxon>
        <taxon>Stappia</taxon>
    </lineage>
</organism>
<evidence type="ECO:0000313" key="1">
    <source>
        <dbReference type="EMBL" id="MBA4610328.1"/>
    </source>
</evidence>
<dbReference type="Gene3D" id="3.30.1330.40">
    <property type="entry name" value="RutC-like"/>
    <property type="match status" value="1"/>
</dbReference>
<comment type="caution">
    <text evidence="1">The sequence shown here is derived from an EMBL/GenBank/DDBJ whole genome shotgun (WGS) entry which is preliminary data.</text>
</comment>
<dbReference type="InterPro" id="IPR035959">
    <property type="entry name" value="RutC-like_sf"/>
</dbReference>
<keyword evidence="2" id="KW-1185">Reference proteome</keyword>
<dbReference type="Proteomes" id="UP000559404">
    <property type="component" value="Unassembled WGS sequence"/>
</dbReference>